<feature type="compositionally biased region" description="Basic residues" evidence="1">
    <location>
        <begin position="63"/>
        <end position="72"/>
    </location>
</feature>
<organism evidence="2 3">
    <name type="scientific">Fomitopsis schrenkii</name>
    <name type="common">Brown rot fungus</name>
    <dbReference type="NCBI Taxonomy" id="2126942"/>
    <lineage>
        <taxon>Eukaryota</taxon>
        <taxon>Fungi</taxon>
        <taxon>Dikarya</taxon>
        <taxon>Basidiomycota</taxon>
        <taxon>Agaricomycotina</taxon>
        <taxon>Agaricomycetes</taxon>
        <taxon>Polyporales</taxon>
        <taxon>Fomitopsis</taxon>
    </lineage>
</organism>
<feature type="compositionally biased region" description="Polar residues" evidence="1">
    <location>
        <begin position="39"/>
        <end position="51"/>
    </location>
</feature>
<evidence type="ECO:0000313" key="3">
    <source>
        <dbReference type="Proteomes" id="UP000015241"/>
    </source>
</evidence>
<feature type="region of interest" description="Disordered" evidence="1">
    <location>
        <begin position="25"/>
        <end position="303"/>
    </location>
</feature>
<feature type="compositionally biased region" description="Low complexity" evidence="1">
    <location>
        <begin position="242"/>
        <end position="251"/>
    </location>
</feature>
<proteinExistence type="predicted"/>
<dbReference type="OrthoDB" id="10481680at2759"/>
<accession>S8F6L6</accession>
<dbReference type="EMBL" id="KE504229">
    <property type="protein sequence ID" value="EPS94559.1"/>
    <property type="molecule type" value="Genomic_DNA"/>
</dbReference>
<dbReference type="Proteomes" id="UP000015241">
    <property type="component" value="Unassembled WGS sequence"/>
</dbReference>
<feature type="compositionally biased region" description="Low complexity" evidence="1">
    <location>
        <begin position="26"/>
        <end position="38"/>
    </location>
</feature>
<keyword evidence="3" id="KW-1185">Reference proteome</keyword>
<feature type="compositionally biased region" description="Polar residues" evidence="1">
    <location>
        <begin position="181"/>
        <end position="195"/>
    </location>
</feature>
<feature type="compositionally biased region" description="Basic and acidic residues" evidence="1">
    <location>
        <begin position="159"/>
        <end position="179"/>
    </location>
</feature>
<feature type="compositionally biased region" description="Polar residues" evidence="1">
    <location>
        <begin position="89"/>
        <end position="104"/>
    </location>
</feature>
<feature type="compositionally biased region" description="Basic residues" evidence="1">
    <location>
        <begin position="139"/>
        <end position="149"/>
    </location>
</feature>
<name>S8F6L6_FOMSC</name>
<dbReference type="HOGENOM" id="CLU_918397_0_0_1"/>
<feature type="compositionally biased region" description="Basic residues" evidence="1">
    <location>
        <begin position="287"/>
        <end position="303"/>
    </location>
</feature>
<feature type="compositionally biased region" description="Basic and acidic residues" evidence="1">
    <location>
        <begin position="196"/>
        <end position="223"/>
    </location>
</feature>
<protein>
    <submittedName>
        <fullName evidence="2">Uncharacterized protein</fullName>
    </submittedName>
</protein>
<sequence>MPALGTTYITSSAALFLALEDRHATRGAAGSSRDAAATTQAEQVASGSTNLSEHDEHHSIPIRFRRYLRPRHAQNSAPSGSRDTDLEGPQSQPAGLQASGSHSTAIADRQGVANTLDATGPRVQDGEPSQPSRSEPSRPKNKGRSHSRKASAQPSNRAAAKEKAEPTRRSKRLEGRKAPTPETTSDSQSGTSTPDTSREQLSEATDEKVMSEKARGKLPERNEVGTSNSAMAGQKRKRSESAEAAEIAQAEELPRKKSRAAVKAEVVEHEDAPAVDPPPAKVVVAKTRARRPRKRKSATRNGQ</sequence>
<reference evidence="2 3" key="1">
    <citation type="journal article" date="2012" name="Science">
        <title>The Paleozoic origin of enzymatic lignin decomposition reconstructed from 31 fungal genomes.</title>
        <authorList>
            <person name="Floudas D."/>
            <person name="Binder M."/>
            <person name="Riley R."/>
            <person name="Barry K."/>
            <person name="Blanchette R.A."/>
            <person name="Henrissat B."/>
            <person name="Martinez A.T."/>
            <person name="Otillar R."/>
            <person name="Spatafora J.W."/>
            <person name="Yadav J.S."/>
            <person name="Aerts A."/>
            <person name="Benoit I."/>
            <person name="Boyd A."/>
            <person name="Carlson A."/>
            <person name="Copeland A."/>
            <person name="Coutinho P.M."/>
            <person name="de Vries R.P."/>
            <person name="Ferreira P."/>
            <person name="Findley K."/>
            <person name="Foster B."/>
            <person name="Gaskell J."/>
            <person name="Glotzer D."/>
            <person name="Gorecki P."/>
            <person name="Heitman J."/>
            <person name="Hesse C."/>
            <person name="Hori C."/>
            <person name="Igarashi K."/>
            <person name="Jurgens J.A."/>
            <person name="Kallen N."/>
            <person name="Kersten P."/>
            <person name="Kohler A."/>
            <person name="Kuees U."/>
            <person name="Kumar T.K.A."/>
            <person name="Kuo A."/>
            <person name="LaButti K."/>
            <person name="Larrondo L.F."/>
            <person name="Lindquist E."/>
            <person name="Ling A."/>
            <person name="Lombard V."/>
            <person name="Lucas S."/>
            <person name="Lundell T."/>
            <person name="Martin R."/>
            <person name="McLaughlin D.J."/>
            <person name="Morgenstern I."/>
            <person name="Morin E."/>
            <person name="Murat C."/>
            <person name="Nagy L.G."/>
            <person name="Nolan M."/>
            <person name="Ohm R.A."/>
            <person name="Patyshakuliyeva A."/>
            <person name="Rokas A."/>
            <person name="Ruiz-Duenas F.J."/>
            <person name="Sabat G."/>
            <person name="Salamov A."/>
            <person name="Samejima M."/>
            <person name="Schmutz J."/>
            <person name="Slot J.C."/>
            <person name="St John F."/>
            <person name="Stenlid J."/>
            <person name="Sun H."/>
            <person name="Sun S."/>
            <person name="Syed K."/>
            <person name="Tsang A."/>
            <person name="Wiebenga A."/>
            <person name="Young D."/>
            <person name="Pisabarro A."/>
            <person name="Eastwood D.C."/>
            <person name="Martin F."/>
            <person name="Cullen D."/>
            <person name="Grigoriev I.V."/>
            <person name="Hibbett D.S."/>
        </authorList>
    </citation>
    <scope>NUCLEOTIDE SEQUENCE</scope>
    <source>
        <strain evidence="3">FP-58527</strain>
    </source>
</reference>
<gene>
    <name evidence="2" type="ORF">FOMPIDRAFT_1019965</name>
</gene>
<evidence type="ECO:0000256" key="1">
    <source>
        <dbReference type="SAM" id="MobiDB-lite"/>
    </source>
</evidence>
<dbReference type="InParanoid" id="S8F6L6"/>
<evidence type="ECO:0000313" key="2">
    <source>
        <dbReference type="EMBL" id="EPS94559.1"/>
    </source>
</evidence>
<dbReference type="AlphaFoldDB" id="S8F6L6"/>